<feature type="compositionally biased region" description="Acidic residues" evidence="1">
    <location>
        <begin position="79"/>
        <end position="94"/>
    </location>
</feature>
<keyword evidence="3" id="KW-1185">Reference proteome</keyword>
<sequence length="94" mass="10492">MTAEEWLAGSLKTPQFESLMPQGVSALARPPVVAAPARSLEKPSLPVSEHTRESKVEPDRKEVQNSWSSKIVEDRTLEQDDMEGVSEEEWTEAL</sequence>
<evidence type="ECO:0000256" key="1">
    <source>
        <dbReference type="SAM" id="MobiDB-lite"/>
    </source>
</evidence>
<feature type="region of interest" description="Disordered" evidence="1">
    <location>
        <begin position="37"/>
        <end position="94"/>
    </location>
</feature>
<dbReference type="Proteomes" id="UP001331761">
    <property type="component" value="Unassembled WGS sequence"/>
</dbReference>
<gene>
    <name evidence="2" type="ORF">GCK32_010187</name>
</gene>
<proteinExistence type="predicted"/>
<evidence type="ECO:0000313" key="3">
    <source>
        <dbReference type="Proteomes" id="UP001331761"/>
    </source>
</evidence>
<reference evidence="2 3" key="1">
    <citation type="submission" date="2019-10" db="EMBL/GenBank/DDBJ databases">
        <title>Assembly and Annotation for the nematode Trichostrongylus colubriformis.</title>
        <authorList>
            <person name="Martin J."/>
        </authorList>
    </citation>
    <scope>NUCLEOTIDE SEQUENCE [LARGE SCALE GENOMIC DNA]</scope>
    <source>
        <strain evidence="2">G859</strain>
        <tissue evidence="2">Whole worm</tissue>
    </source>
</reference>
<accession>A0AAN8ILS8</accession>
<dbReference type="EMBL" id="WIXE01013129">
    <property type="protein sequence ID" value="KAK5975363.1"/>
    <property type="molecule type" value="Genomic_DNA"/>
</dbReference>
<feature type="compositionally biased region" description="Basic and acidic residues" evidence="1">
    <location>
        <begin position="49"/>
        <end position="63"/>
    </location>
</feature>
<name>A0AAN8ILS8_TRICO</name>
<organism evidence="2 3">
    <name type="scientific">Trichostrongylus colubriformis</name>
    <name type="common">Black scour worm</name>
    <dbReference type="NCBI Taxonomy" id="6319"/>
    <lineage>
        <taxon>Eukaryota</taxon>
        <taxon>Metazoa</taxon>
        <taxon>Ecdysozoa</taxon>
        <taxon>Nematoda</taxon>
        <taxon>Chromadorea</taxon>
        <taxon>Rhabditida</taxon>
        <taxon>Rhabditina</taxon>
        <taxon>Rhabditomorpha</taxon>
        <taxon>Strongyloidea</taxon>
        <taxon>Trichostrongylidae</taxon>
        <taxon>Trichostrongylus</taxon>
    </lineage>
</organism>
<dbReference type="AlphaFoldDB" id="A0AAN8ILS8"/>
<protein>
    <submittedName>
        <fullName evidence="2">Uncharacterized protein</fullName>
    </submittedName>
</protein>
<evidence type="ECO:0000313" key="2">
    <source>
        <dbReference type="EMBL" id="KAK5975363.1"/>
    </source>
</evidence>
<comment type="caution">
    <text evidence="2">The sequence shown here is derived from an EMBL/GenBank/DDBJ whole genome shotgun (WGS) entry which is preliminary data.</text>
</comment>